<dbReference type="Gene3D" id="6.10.250.660">
    <property type="match status" value="1"/>
</dbReference>
<evidence type="ECO:0000256" key="3">
    <source>
        <dbReference type="ARBA" id="ARBA00022490"/>
    </source>
</evidence>
<evidence type="ECO:0000256" key="2">
    <source>
        <dbReference type="ARBA" id="ARBA00009008"/>
    </source>
</evidence>
<name>A0ABV6Z5R3_UNCC1</name>
<dbReference type="Pfam" id="PF05103">
    <property type="entry name" value="DivIVA"/>
    <property type="match status" value="1"/>
</dbReference>
<dbReference type="PANTHER" id="PTHR35794:SF2">
    <property type="entry name" value="CELL DIVISION PROTEIN DIVIVA"/>
    <property type="match status" value="1"/>
</dbReference>
<evidence type="ECO:0000313" key="9">
    <source>
        <dbReference type="Proteomes" id="UP001594351"/>
    </source>
</evidence>
<accession>A0ABV6Z5R3</accession>
<feature type="coiled-coil region" evidence="7">
    <location>
        <begin position="100"/>
        <end position="155"/>
    </location>
</feature>
<dbReference type="Proteomes" id="UP001594351">
    <property type="component" value="Unassembled WGS sequence"/>
</dbReference>
<evidence type="ECO:0000256" key="7">
    <source>
        <dbReference type="SAM" id="Coils"/>
    </source>
</evidence>
<keyword evidence="4" id="KW-0132">Cell division</keyword>
<proteinExistence type="inferred from homology"/>
<keyword evidence="5 7" id="KW-0175">Coiled coil</keyword>
<evidence type="ECO:0000313" key="8">
    <source>
        <dbReference type="EMBL" id="MFC1853757.1"/>
    </source>
</evidence>
<comment type="similarity">
    <text evidence="2">Belongs to the DivIVA family.</text>
</comment>
<dbReference type="NCBIfam" id="TIGR03544">
    <property type="entry name" value="DivI1A_domain"/>
    <property type="match status" value="1"/>
</dbReference>
<keyword evidence="9" id="KW-1185">Reference proteome</keyword>
<reference evidence="8 9" key="1">
    <citation type="submission" date="2024-09" db="EMBL/GenBank/DDBJ databases">
        <title>Laminarin stimulates single cell rates of sulfate reduction while oxygen inhibits transcriptomic activity in coastal marine sediment.</title>
        <authorList>
            <person name="Lindsay M."/>
            <person name="Orcutt B."/>
            <person name="Emerson D."/>
            <person name="Stepanauskas R."/>
            <person name="D'Angelo T."/>
        </authorList>
    </citation>
    <scope>NUCLEOTIDE SEQUENCE [LARGE SCALE GENOMIC DNA]</scope>
    <source>
        <strain evidence="8">SAG AM-311-K15</strain>
    </source>
</reference>
<keyword evidence="3" id="KW-0963">Cytoplasm</keyword>
<feature type="coiled-coil region" evidence="7">
    <location>
        <begin position="28"/>
        <end position="55"/>
    </location>
</feature>
<comment type="subcellular location">
    <subcellularLocation>
        <location evidence="1">Cytoplasm</location>
    </subcellularLocation>
</comment>
<gene>
    <name evidence="8" type="ORF">ACFL27_26535</name>
</gene>
<organism evidence="8 9">
    <name type="scientific">candidate division CSSED10-310 bacterium</name>
    <dbReference type="NCBI Taxonomy" id="2855610"/>
    <lineage>
        <taxon>Bacteria</taxon>
        <taxon>Bacteria division CSSED10-310</taxon>
    </lineage>
</organism>
<comment type="caution">
    <text evidence="8">The sequence shown here is derived from an EMBL/GenBank/DDBJ whole genome shotgun (WGS) entry which is preliminary data.</text>
</comment>
<dbReference type="PANTHER" id="PTHR35794">
    <property type="entry name" value="CELL DIVISION PROTEIN DIVIVA"/>
    <property type="match status" value="1"/>
</dbReference>
<keyword evidence="6" id="KW-0131">Cell cycle</keyword>
<dbReference type="EMBL" id="JBHPBY010000594">
    <property type="protein sequence ID" value="MFC1853757.1"/>
    <property type="molecule type" value="Genomic_DNA"/>
</dbReference>
<evidence type="ECO:0000256" key="1">
    <source>
        <dbReference type="ARBA" id="ARBA00004496"/>
    </source>
</evidence>
<protein>
    <submittedName>
        <fullName evidence="8">DivIVA domain-containing protein</fullName>
    </submittedName>
</protein>
<sequence length="156" mass="18634">MLTPAEILDKEFKTIFRGYDPQFVKQFLNSVAQEMQKLLDENNHLKKIAQKQEDLLNEFRTKEDTLNNALLSSQKYIDQMKQEAEENAQEIILAAQTEGRKKVEKEMLETERLHKQQENLRQENNQFIQRIRFILKEHEELISKFEEENVAARARK</sequence>
<evidence type="ECO:0000256" key="4">
    <source>
        <dbReference type="ARBA" id="ARBA00022618"/>
    </source>
</evidence>
<evidence type="ECO:0000256" key="5">
    <source>
        <dbReference type="ARBA" id="ARBA00023054"/>
    </source>
</evidence>
<dbReference type="InterPro" id="IPR007793">
    <property type="entry name" value="DivIVA_fam"/>
</dbReference>
<dbReference type="InterPro" id="IPR019933">
    <property type="entry name" value="DivIVA_domain"/>
</dbReference>
<evidence type="ECO:0000256" key="6">
    <source>
        <dbReference type="ARBA" id="ARBA00023306"/>
    </source>
</evidence>